<dbReference type="InterPro" id="IPR013022">
    <property type="entry name" value="Xyl_isomerase-like_TIM-brl"/>
</dbReference>
<dbReference type="Proteomes" id="UP000319383">
    <property type="component" value="Chromosome"/>
</dbReference>
<dbReference type="EMBL" id="CP036276">
    <property type="protein sequence ID" value="QDU43034.1"/>
    <property type="molecule type" value="Genomic_DNA"/>
</dbReference>
<dbReference type="InterPro" id="IPR050312">
    <property type="entry name" value="IolE/XylAMocC-like"/>
</dbReference>
<protein>
    <submittedName>
        <fullName evidence="2">D-tagatose 3-epimerase</fullName>
        <ecNumber evidence="2">5.3.1.-</ecNumber>
    </submittedName>
</protein>
<evidence type="ECO:0000313" key="3">
    <source>
        <dbReference type="Proteomes" id="UP000319383"/>
    </source>
</evidence>
<keyword evidence="3" id="KW-1185">Reference proteome</keyword>
<organism evidence="2 3">
    <name type="scientific">Symmachiella dynata</name>
    <dbReference type="NCBI Taxonomy" id="2527995"/>
    <lineage>
        <taxon>Bacteria</taxon>
        <taxon>Pseudomonadati</taxon>
        <taxon>Planctomycetota</taxon>
        <taxon>Planctomycetia</taxon>
        <taxon>Planctomycetales</taxon>
        <taxon>Planctomycetaceae</taxon>
        <taxon>Symmachiella</taxon>
    </lineage>
</organism>
<feature type="domain" description="Xylose isomerase-like TIM barrel" evidence="1">
    <location>
        <begin position="20"/>
        <end position="267"/>
    </location>
</feature>
<reference evidence="2 3" key="1">
    <citation type="submission" date="2019-02" db="EMBL/GenBank/DDBJ databases">
        <title>Deep-cultivation of Planctomycetes and their phenomic and genomic characterization uncovers novel biology.</title>
        <authorList>
            <person name="Wiegand S."/>
            <person name="Jogler M."/>
            <person name="Boedeker C."/>
            <person name="Pinto D."/>
            <person name="Vollmers J."/>
            <person name="Rivas-Marin E."/>
            <person name="Kohn T."/>
            <person name="Peeters S.H."/>
            <person name="Heuer A."/>
            <person name="Rast P."/>
            <person name="Oberbeckmann S."/>
            <person name="Bunk B."/>
            <person name="Jeske O."/>
            <person name="Meyerdierks A."/>
            <person name="Storesund J.E."/>
            <person name="Kallscheuer N."/>
            <person name="Luecker S."/>
            <person name="Lage O.M."/>
            <person name="Pohl T."/>
            <person name="Merkel B.J."/>
            <person name="Hornburger P."/>
            <person name="Mueller R.-W."/>
            <person name="Bruemmer F."/>
            <person name="Labrenz M."/>
            <person name="Spormann A.M."/>
            <person name="Op den Camp H."/>
            <person name="Overmann J."/>
            <person name="Amann R."/>
            <person name="Jetten M.S.M."/>
            <person name="Mascher T."/>
            <person name="Medema M.H."/>
            <person name="Devos D.P."/>
            <person name="Kaster A.-K."/>
            <person name="Ovreas L."/>
            <person name="Rohde M."/>
            <person name="Galperin M.Y."/>
            <person name="Jogler C."/>
        </authorList>
    </citation>
    <scope>NUCLEOTIDE SEQUENCE [LARGE SCALE GENOMIC DNA]</scope>
    <source>
        <strain evidence="2 3">Mal52</strain>
    </source>
</reference>
<dbReference type="Gene3D" id="3.20.20.150">
    <property type="entry name" value="Divalent-metal-dependent TIM barrel enzymes"/>
    <property type="match status" value="1"/>
</dbReference>
<name>A0A517ZKL3_9PLAN</name>
<dbReference type="EC" id="5.3.1.-" evidence="2"/>
<keyword evidence="2" id="KW-0413">Isomerase</keyword>
<dbReference type="RefSeq" id="WP_145375041.1">
    <property type="nucleotide sequence ID" value="NZ_CP036276.1"/>
</dbReference>
<dbReference type="SUPFAM" id="SSF51658">
    <property type="entry name" value="Xylose isomerase-like"/>
    <property type="match status" value="1"/>
</dbReference>
<dbReference type="PANTHER" id="PTHR12110">
    <property type="entry name" value="HYDROXYPYRUVATE ISOMERASE"/>
    <property type="match status" value="1"/>
</dbReference>
<evidence type="ECO:0000259" key="1">
    <source>
        <dbReference type="Pfam" id="PF01261"/>
    </source>
</evidence>
<dbReference type="PANTHER" id="PTHR12110:SF21">
    <property type="entry name" value="XYLOSE ISOMERASE-LIKE TIM BARREL DOMAIN-CONTAINING PROTEIN"/>
    <property type="match status" value="1"/>
</dbReference>
<dbReference type="GO" id="GO:0016853">
    <property type="term" value="F:isomerase activity"/>
    <property type="evidence" value="ECO:0007669"/>
    <property type="project" value="UniProtKB-KW"/>
</dbReference>
<gene>
    <name evidence="2" type="ORF">Mal52_15050</name>
</gene>
<dbReference type="KEGG" id="sdyn:Mal52_15050"/>
<evidence type="ECO:0000313" key="2">
    <source>
        <dbReference type="EMBL" id="QDU43034.1"/>
    </source>
</evidence>
<dbReference type="InterPro" id="IPR036237">
    <property type="entry name" value="Xyl_isomerase-like_sf"/>
</dbReference>
<dbReference type="AlphaFoldDB" id="A0A517ZKL3"/>
<accession>A0A517ZKL3</accession>
<proteinExistence type="predicted"/>
<dbReference type="Pfam" id="PF01261">
    <property type="entry name" value="AP_endonuc_2"/>
    <property type="match status" value="1"/>
</dbReference>
<sequence length="273" mass="30281">MKFAICQELFVDWDWERQCKFIADVGYTGIEVAPFTLADRVTDVTAEQRQTLRKQAEAAGLEVVGLHWLLAKTEGLHLTTADAGVRSNTADYIAELAHACADLGGEVLVFGSPQQRNLEEGMSREQALANAAEVFRKAMPVLSDRNVKLCMEPLTPKETNFITTCAEGVELIGLVDHPNFILHQDVKAMLSESDSIPELIHRHAKVTGHFHVNDSNLLGPGMGETDFAPIFKALLETEYDGWVSVEVFDYKPGAELIARESFRYMQETLNAVS</sequence>